<keyword evidence="1" id="KW-0548">Nucleotidyltransferase</keyword>
<keyword evidence="1" id="KW-0808">Transferase</keyword>
<protein>
    <submittedName>
        <fullName evidence="1">Reverse transcriptase domain-containing protein</fullName>
    </submittedName>
</protein>
<name>A0A6L2N3J3_TANCI</name>
<dbReference type="EMBL" id="BKCJ010008139">
    <property type="protein sequence ID" value="GEU80760.1"/>
    <property type="molecule type" value="Genomic_DNA"/>
</dbReference>
<keyword evidence="1" id="KW-0695">RNA-directed DNA polymerase</keyword>
<dbReference type="GO" id="GO:0003964">
    <property type="term" value="F:RNA-directed DNA polymerase activity"/>
    <property type="evidence" value="ECO:0007669"/>
    <property type="project" value="UniProtKB-KW"/>
</dbReference>
<reference evidence="1" key="1">
    <citation type="journal article" date="2019" name="Sci. Rep.">
        <title>Draft genome of Tanacetum cinerariifolium, the natural source of mosquito coil.</title>
        <authorList>
            <person name="Yamashiro T."/>
            <person name="Shiraishi A."/>
            <person name="Satake H."/>
            <person name="Nakayama K."/>
        </authorList>
    </citation>
    <scope>NUCLEOTIDE SEQUENCE</scope>
</reference>
<gene>
    <name evidence="1" type="ORF">Tci_052738</name>
</gene>
<organism evidence="1">
    <name type="scientific">Tanacetum cinerariifolium</name>
    <name type="common">Dalmatian daisy</name>
    <name type="synonym">Chrysanthemum cinerariifolium</name>
    <dbReference type="NCBI Taxonomy" id="118510"/>
    <lineage>
        <taxon>Eukaryota</taxon>
        <taxon>Viridiplantae</taxon>
        <taxon>Streptophyta</taxon>
        <taxon>Embryophyta</taxon>
        <taxon>Tracheophyta</taxon>
        <taxon>Spermatophyta</taxon>
        <taxon>Magnoliopsida</taxon>
        <taxon>eudicotyledons</taxon>
        <taxon>Gunneridae</taxon>
        <taxon>Pentapetalae</taxon>
        <taxon>asterids</taxon>
        <taxon>campanulids</taxon>
        <taxon>Asterales</taxon>
        <taxon>Asteraceae</taxon>
        <taxon>Asteroideae</taxon>
        <taxon>Anthemideae</taxon>
        <taxon>Anthemidinae</taxon>
        <taxon>Tanacetum</taxon>
    </lineage>
</organism>
<evidence type="ECO:0000313" key="1">
    <source>
        <dbReference type="EMBL" id="GEU80760.1"/>
    </source>
</evidence>
<dbReference type="AlphaFoldDB" id="A0A6L2N3J3"/>
<proteinExistence type="predicted"/>
<dbReference type="PANTHER" id="PTHR33067">
    <property type="entry name" value="RNA-DIRECTED DNA POLYMERASE-RELATED"/>
    <property type="match status" value="1"/>
</dbReference>
<sequence length="114" mass="12987">MEEAFAPETYSYSHDSRVFDYNVDPRVPLILERPLLRTARALIDVHDEELTLRVNDEAITFKVSPWVIPVHCVPKKGGMTVVENEDNELIPTRQRDKSEPVSKSINVSLAEVVL</sequence>
<accession>A0A6L2N3J3</accession>
<comment type="caution">
    <text evidence="1">The sequence shown here is derived from an EMBL/GenBank/DDBJ whole genome shotgun (WGS) entry which is preliminary data.</text>
</comment>